<evidence type="ECO:0000259" key="2">
    <source>
        <dbReference type="Pfam" id="PF20264"/>
    </source>
</evidence>
<dbReference type="Proteomes" id="UP000324870">
    <property type="component" value="Unassembled WGS sequence"/>
</dbReference>
<comment type="caution">
    <text evidence="3">The sequence shown here is derived from an EMBL/GenBank/DDBJ whole genome shotgun (WGS) entry which is preliminary data.</text>
</comment>
<dbReference type="Pfam" id="PF20264">
    <property type="entry name" value="DUF4784_N"/>
    <property type="match status" value="1"/>
</dbReference>
<proteinExistence type="predicted"/>
<dbReference type="InterPro" id="IPR031978">
    <property type="entry name" value="DUF4784"/>
</dbReference>
<feature type="domain" description="DUF4784" evidence="2">
    <location>
        <begin position="60"/>
        <end position="162"/>
    </location>
</feature>
<name>A0ABQ6S664_9BACT</name>
<accession>A0ABQ6S664</accession>
<protein>
    <submittedName>
        <fullName evidence="3">DUF4784 domain-containing protein</fullName>
    </submittedName>
</protein>
<evidence type="ECO:0000313" key="4">
    <source>
        <dbReference type="Proteomes" id="UP000324870"/>
    </source>
</evidence>
<dbReference type="Gene3D" id="2.60.40.3920">
    <property type="match status" value="1"/>
</dbReference>
<sequence length="452" mass="48393">MDIRALNLIFASNANRSYSGPPPVPEDDNRLTTMKKYLLLLLLGTFLCACSSDDGEGIPFVTDVVMPSEARTFAPGDEVTVSAKGFEAGDDIMLRIAWPLTNAAISEGYADGVWGVVTSRTESSITFLAPGGYPAGTAEVKLFRRGKAMPLGRISVSDGTPPASYTLYGVCNDDTGEVAISEFDMQTGEIVRTERFPGSHFIHPVNRPGSNCIFGLSLDGGKRSAAFYDLTMRYFRNSGGDRVVTTGVLPNSEAAYLLCEDNYCIILGMTETRTSVVVPPSWRMPEGIGAGMLTGSPFVMNSDGYVMLSVNNAEGCYTPMVFGMRSAGTEARLGDPVYADGMIPFWIVESASDAAGPKHSVCCGYAVVKDGATELRLYDPAAMTFGEVLAAVPAAVRSVTAVTFPDSDIQDRIYMLCDLGDGGSRVQVYDRAAKSLDIFSGTVYCTEIVLVR</sequence>
<keyword evidence="4" id="KW-1185">Reference proteome</keyword>
<dbReference type="Pfam" id="PF16023">
    <property type="entry name" value="DUF4784"/>
    <property type="match status" value="1"/>
</dbReference>
<feature type="domain" description="DUF4784" evidence="1">
    <location>
        <begin position="185"/>
        <end position="450"/>
    </location>
</feature>
<organism evidence="3 4">
    <name type="scientific">Alistipes finegoldii</name>
    <dbReference type="NCBI Taxonomy" id="214856"/>
    <lineage>
        <taxon>Bacteria</taxon>
        <taxon>Pseudomonadati</taxon>
        <taxon>Bacteroidota</taxon>
        <taxon>Bacteroidia</taxon>
        <taxon>Bacteroidales</taxon>
        <taxon>Rikenellaceae</taxon>
        <taxon>Alistipes</taxon>
    </lineage>
</organism>
<gene>
    <name evidence="3" type="ORF">F2A26_03760</name>
</gene>
<evidence type="ECO:0000313" key="3">
    <source>
        <dbReference type="EMBL" id="KAA3160335.1"/>
    </source>
</evidence>
<dbReference type="InterPro" id="IPR046546">
    <property type="entry name" value="DUF4784_N"/>
</dbReference>
<dbReference type="EMBL" id="VVND01000003">
    <property type="protein sequence ID" value="KAA3160335.1"/>
    <property type="molecule type" value="Genomic_DNA"/>
</dbReference>
<evidence type="ECO:0000259" key="1">
    <source>
        <dbReference type="Pfam" id="PF16023"/>
    </source>
</evidence>
<reference evidence="3 4" key="1">
    <citation type="journal article" date="2019" name="Nat. Med.">
        <title>A library of human gut bacterial isolates paired with longitudinal multiomics data enables mechanistic microbiome research.</title>
        <authorList>
            <person name="Poyet M."/>
            <person name="Groussin M."/>
            <person name="Gibbons S.M."/>
            <person name="Avila-Pacheco J."/>
            <person name="Jiang X."/>
            <person name="Kearney S.M."/>
            <person name="Perrotta A.R."/>
            <person name="Berdy B."/>
            <person name="Zhao S."/>
            <person name="Lieberman T.D."/>
            <person name="Swanson P.K."/>
            <person name="Smith M."/>
            <person name="Roesemann S."/>
            <person name="Alexander J.E."/>
            <person name="Rich S.A."/>
            <person name="Livny J."/>
            <person name="Vlamakis H."/>
            <person name="Clish C."/>
            <person name="Bullock K."/>
            <person name="Deik A."/>
            <person name="Scott J."/>
            <person name="Pierce K.A."/>
            <person name="Xavier R.J."/>
            <person name="Alm E.J."/>
        </authorList>
    </citation>
    <scope>NUCLEOTIDE SEQUENCE [LARGE SCALE GENOMIC DNA]</scope>
    <source>
        <strain evidence="3 4">BIOML-A1</strain>
    </source>
</reference>